<feature type="domain" description="Metallo-beta-lactamase" evidence="1">
    <location>
        <begin position="24"/>
        <end position="223"/>
    </location>
</feature>
<dbReference type="Gene3D" id="3.60.15.10">
    <property type="entry name" value="Ribonuclease Z/Hydroxyacylglutathione hydrolase-like"/>
    <property type="match status" value="1"/>
</dbReference>
<protein>
    <recommendedName>
        <fullName evidence="1">Metallo-beta-lactamase domain-containing protein</fullName>
    </recommendedName>
</protein>
<dbReference type="SUPFAM" id="SSF56281">
    <property type="entry name" value="Metallo-hydrolase/oxidoreductase"/>
    <property type="match status" value="1"/>
</dbReference>
<evidence type="ECO:0000313" key="3">
    <source>
        <dbReference type="Proteomes" id="UP001208689"/>
    </source>
</evidence>
<dbReference type="PANTHER" id="PTHR42951:SF4">
    <property type="entry name" value="ACYL-COENZYME A THIOESTERASE MBLAC2"/>
    <property type="match status" value="1"/>
</dbReference>
<evidence type="ECO:0000313" key="2">
    <source>
        <dbReference type="EMBL" id="UYP47002.1"/>
    </source>
</evidence>
<dbReference type="InterPro" id="IPR001279">
    <property type="entry name" value="Metallo-B-lactamas"/>
</dbReference>
<proteinExistence type="predicted"/>
<dbReference type="Pfam" id="PF00753">
    <property type="entry name" value="Lactamase_B"/>
    <property type="match status" value="1"/>
</dbReference>
<organism evidence="2 3">
    <name type="scientific">Candidatus Lokiarchaeum ossiferum</name>
    <dbReference type="NCBI Taxonomy" id="2951803"/>
    <lineage>
        <taxon>Archaea</taxon>
        <taxon>Promethearchaeati</taxon>
        <taxon>Promethearchaeota</taxon>
        <taxon>Promethearchaeia</taxon>
        <taxon>Promethearchaeales</taxon>
        <taxon>Promethearchaeaceae</taxon>
        <taxon>Candidatus Lokiarchaeum</taxon>
    </lineage>
</organism>
<accession>A0ABY6HXC8</accession>
<dbReference type="PANTHER" id="PTHR42951">
    <property type="entry name" value="METALLO-BETA-LACTAMASE DOMAIN-CONTAINING"/>
    <property type="match status" value="1"/>
</dbReference>
<dbReference type="Proteomes" id="UP001208689">
    <property type="component" value="Chromosome"/>
</dbReference>
<gene>
    <name evidence="2" type="ORF">NEF87_003287</name>
</gene>
<dbReference type="InterPro" id="IPR036866">
    <property type="entry name" value="RibonucZ/Hydroxyglut_hydro"/>
</dbReference>
<evidence type="ECO:0000259" key="1">
    <source>
        <dbReference type="SMART" id="SM00849"/>
    </source>
</evidence>
<dbReference type="SMART" id="SM00849">
    <property type="entry name" value="Lactamase_B"/>
    <property type="match status" value="1"/>
</dbReference>
<dbReference type="InterPro" id="IPR050855">
    <property type="entry name" value="NDM-1-like"/>
</dbReference>
<name>A0ABY6HXC8_9ARCH</name>
<sequence>MEQSSLVQISPGIYYLPCGENDRPTLGVIIGKNATALVDAGNSPEHAKLLLTEISKLRFEIPPIKYICITHWHWDHIFGLSAFSKDVKIIAQQQTIEKILEMQEYRWDDLSLAQRVAEGTEIVFCEENIKLEYPDTNRQIQVIVPNVSFESTYNLDLGNTQCILQHVGGDHSPDSTIIAVNDVIFLGDAIYPNVYSQEEVTGDLLHLLEDLLASDCDTYIESHDKHFNHTTLNEMYDLFKLIYEIVKSTPNLDEIQAAVEASNPIETLRISLSWEKDDISYFAVAFFKGLS</sequence>
<dbReference type="EMBL" id="CP104013">
    <property type="protein sequence ID" value="UYP47002.1"/>
    <property type="molecule type" value="Genomic_DNA"/>
</dbReference>
<keyword evidence="3" id="KW-1185">Reference proteome</keyword>
<reference evidence="2" key="1">
    <citation type="submission" date="2022-09" db="EMBL/GenBank/DDBJ databases">
        <title>Actin cytoskeleton and complex cell architecture in an #Asgard archaeon.</title>
        <authorList>
            <person name="Ponce Toledo R.I."/>
            <person name="Schleper C."/>
            <person name="Rodrigues Oliveira T."/>
            <person name="Wollweber F."/>
            <person name="Xu J."/>
            <person name="Rittmann S."/>
            <person name="Klingl A."/>
            <person name="Pilhofer M."/>
        </authorList>
    </citation>
    <scope>NUCLEOTIDE SEQUENCE</scope>
    <source>
        <strain evidence="2">B-35</strain>
    </source>
</reference>